<sequence>MLEIADAIVSNGMKDAGYTFINIDDAWEGVRDDNGVLQPNKKFPDMKAPADYVHSKGLKLGIYSSPGLRTCGGYPGSYGHEQLDAKTWANWGIDYLKYDWCSAAEIYKDADLQAIYQRMGDALLASGRSIVYSLCEYGTGRVQLWGADVGGNLWRTTGDTRDEWDSMEANGFSQNDLAPAAGPGHWNDPDMLEVGNGKMTDDEYKTQMSLWSLFASPLLAGNDVRSMLQSTKEILLNRSVIAIDQDPLAKQGTRLYQEGDKDVWAKPLDDGGLAVGIFNRGGTAMQIALNQRDLGLRYLPVATDLWTHKSIKFDQGRYIARVPPHGVLLLRLAVKK</sequence>
<dbReference type="PRINTS" id="PR00740">
    <property type="entry name" value="GLHYDRLASE27"/>
</dbReference>
<accession>A0A9X0QCR0</accession>
<dbReference type="GO" id="GO:0005975">
    <property type="term" value="P:carbohydrate metabolic process"/>
    <property type="evidence" value="ECO:0007669"/>
    <property type="project" value="InterPro"/>
</dbReference>
<dbReference type="PROSITE" id="PS00512">
    <property type="entry name" value="ALPHA_GALACTOSIDASE"/>
    <property type="match status" value="1"/>
</dbReference>
<dbReference type="SUPFAM" id="SSF51011">
    <property type="entry name" value="Glycosyl hydrolase domain"/>
    <property type="match status" value="1"/>
</dbReference>
<gene>
    <name evidence="7" type="ORF">HDF14_001551</name>
</gene>
<evidence type="ECO:0000256" key="2">
    <source>
        <dbReference type="ARBA" id="ARBA00022729"/>
    </source>
</evidence>
<keyword evidence="2" id="KW-0732">Signal</keyword>
<dbReference type="EC" id="3.2.1.22" evidence="5"/>
<dbReference type="CDD" id="cd14792">
    <property type="entry name" value="GH27"/>
    <property type="match status" value="1"/>
</dbReference>
<dbReference type="InterPro" id="IPR041233">
    <property type="entry name" value="Melibiase_C"/>
</dbReference>
<feature type="domain" description="Alpha galactosidase C-terminal" evidence="6">
    <location>
        <begin position="258"/>
        <end position="332"/>
    </location>
</feature>
<keyword evidence="3 5" id="KW-0378">Hydrolase</keyword>
<evidence type="ECO:0000259" key="6">
    <source>
        <dbReference type="Pfam" id="PF17801"/>
    </source>
</evidence>
<reference evidence="7 8" key="1">
    <citation type="submission" date="2020-08" db="EMBL/GenBank/DDBJ databases">
        <title>Genomic Encyclopedia of Type Strains, Phase IV (KMG-V): Genome sequencing to study the core and pangenomes of soil and plant-associated prokaryotes.</title>
        <authorList>
            <person name="Whitman W."/>
        </authorList>
    </citation>
    <scope>NUCLEOTIDE SEQUENCE [LARGE SCALE GENOMIC DNA]</scope>
    <source>
        <strain evidence="7 8">X5P2</strain>
    </source>
</reference>
<organism evidence="7 8">
    <name type="scientific">Tunturiibacter gelidiferens</name>
    <dbReference type="NCBI Taxonomy" id="3069689"/>
    <lineage>
        <taxon>Bacteria</taxon>
        <taxon>Pseudomonadati</taxon>
        <taxon>Acidobacteriota</taxon>
        <taxon>Terriglobia</taxon>
        <taxon>Terriglobales</taxon>
        <taxon>Acidobacteriaceae</taxon>
        <taxon>Tunturiibacter</taxon>
    </lineage>
</organism>
<dbReference type="PANTHER" id="PTHR11452">
    <property type="entry name" value="ALPHA-GALACTOSIDASE/ALPHA-N-ACETYLGALACTOSAMINIDASE"/>
    <property type="match status" value="1"/>
</dbReference>
<evidence type="ECO:0000313" key="8">
    <source>
        <dbReference type="Proteomes" id="UP000535182"/>
    </source>
</evidence>
<evidence type="ECO:0000256" key="5">
    <source>
        <dbReference type="RuleBase" id="RU361168"/>
    </source>
</evidence>
<dbReference type="Pfam" id="PF17801">
    <property type="entry name" value="Melibiase_C"/>
    <property type="match status" value="1"/>
</dbReference>
<dbReference type="InterPro" id="IPR000111">
    <property type="entry name" value="Glyco_hydro_27/36_CS"/>
</dbReference>
<keyword evidence="5" id="KW-1015">Disulfide bond</keyword>
<evidence type="ECO:0000313" key="7">
    <source>
        <dbReference type="EMBL" id="MBB5327945.1"/>
    </source>
</evidence>
<comment type="caution">
    <text evidence="7">The sequence shown here is derived from an EMBL/GenBank/DDBJ whole genome shotgun (WGS) entry which is preliminary data.</text>
</comment>
<evidence type="ECO:0000256" key="1">
    <source>
        <dbReference type="ARBA" id="ARBA00009743"/>
    </source>
</evidence>
<name>A0A9X0QCR0_9BACT</name>
<dbReference type="InterPro" id="IPR002241">
    <property type="entry name" value="Glyco_hydro_27"/>
</dbReference>
<proteinExistence type="inferred from homology"/>
<evidence type="ECO:0000256" key="4">
    <source>
        <dbReference type="ARBA" id="ARBA00023295"/>
    </source>
</evidence>
<dbReference type="InterPro" id="IPR013785">
    <property type="entry name" value="Aldolase_TIM"/>
</dbReference>
<dbReference type="InterPro" id="IPR013780">
    <property type="entry name" value="Glyco_hydro_b"/>
</dbReference>
<keyword evidence="4 5" id="KW-0326">Glycosidase</keyword>
<comment type="similarity">
    <text evidence="1 5">Belongs to the glycosyl hydrolase 27 family.</text>
</comment>
<dbReference type="InterPro" id="IPR017853">
    <property type="entry name" value="GH"/>
</dbReference>
<comment type="catalytic activity">
    <reaction evidence="5">
        <text>Hydrolysis of terminal, non-reducing alpha-D-galactose residues in alpha-D-galactosides, including galactose oligosaccharides, galactomannans and galactolipids.</text>
        <dbReference type="EC" id="3.2.1.22"/>
    </reaction>
</comment>
<keyword evidence="8" id="KW-1185">Reference proteome</keyword>
<dbReference type="Proteomes" id="UP000535182">
    <property type="component" value="Unassembled WGS sequence"/>
</dbReference>
<protein>
    <recommendedName>
        <fullName evidence="5">Alpha-galactosidase</fullName>
        <ecNumber evidence="5">3.2.1.22</ecNumber>
    </recommendedName>
    <alternativeName>
        <fullName evidence="5">Melibiase</fullName>
    </alternativeName>
</protein>
<dbReference type="GO" id="GO:0004557">
    <property type="term" value="F:alpha-galactosidase activity"/>
    <property type="evidence" value="ECO:0007669"/>
    <property type="project" value="UniProtKB-EC"/>
</dbReference>
<dbReference type="Gene3D" id="3.20.20.70">
    <property type="entry name" value="Aldolase class I"/>
    <property type="match status" value="1"/>
</dbReference>
<dbReference type="Pfam" id="PF16499">
    <property type="entry name" value="Melibiase_2"/>
    <property type="match status" value="1"/>
</dbReference>
<dbReference type="EMBL" id="JACHEB010000003">
    <property type="protein sequence ID" value="MBB5327945.1"/>
    <property type="molecule type" value="Genomic_DNA"/>
</dbReference>
<dbReference type="AlphaFoldDB" id="A0A9X0QCR0"/>
<dbReference type="Gene3D" id="2.60.40.1180">
    <property type="entry name" value="Golgi alpha-mannosidase II"/>
    <property type="match status" value="1"/>
</dbReference>
<dbReference type="PANTHER" id="PTHR11452:SF75">
    <property type="entry name" value="ALPHA-GALACTOSIDASE MEL1"/>
    <property type="match status" value="1"/>
</dbReference>
<dbReference type="SUPFAM" id="SSF51445">
    <property type="entry name" value="(Trans)glycosidases"/>
    <property type="match status" value="1"/>
</dbReference>
<evidence type="ECO:0000256" key="3">
    <source>
        <dbReference type="ARBA" id="ARBA00022801"/>
    </source>
</evidence>